<dbReference type="PROSITE" id="PS51262">
    <property type="entry name" value="COS"/>
    <property type="match status" value="1"/>
</dbReference>
<keyword evidence="1" id="KW-0175">Coiled coil</keyword>
<reference evidence="4" key="1">
    <citation type="submission" date="2020-07" db="EMBL/GenBank/DDBJ databases">
        <title>The High-quality genome of the commercially important snow crab, Chionoecetes opilio.</title>
        <authorList>
            <person name="Jeong J.-H."/>
            <person name="Ryu S."/>
        </authorList>
    </citation>
    <scope>NUCLEOTIDE SEQUENCE</scope>
    <source>
        <strain evidence="4">MADBK_172401_WGS</strain>
        <tissue evidence="4">Digestive gland</tissue>
    </source>
</reference>
<comment type="caution">
    <text evidence="4">The sequence shown here is derived from an EMBL/GenBank/DDBJ whole genome shotgun (WGS) entry which is preliminary data.</text>
</comment>
<dbReference type="PANTHER" id="PTHR24099">
    <property type="entry name" value="E3 UBIQUITIN-PROTEIN LIGASE TRIM36-RELATED"/>
    <property type="match status" value="1"/>
</dbReference>
<dbReference type="InterPro" id="IPR001870">
    <property type="entry name" value="B30.2/SPRY"/>
</dbReference>
<dbReference type="EMBL" id="JACEEZ010003619">
    <property type="protein sequence ID" value="KAG0727221.1"/>
    <property type="molecule type" value="Genomic_DNA"/>
</dbReference>
<dbReference type="PROSITE" id="PS50188">
    <property type="entry name" value="B302_SPRY"/>
    <property type="match status" value="1"/>
</dbReference>
<evidence type="ECO:0000313" key="5">
    <source>
        <dbReference type="Proteomes" id="UP000770661"/>
    </source>
</evidence>
<dbReference type="Pfam" id="PF00622">
    <property type="entry name" value="SPRY"/>
    <property type="match status" value="1"/>
</dbReference>
<dbReference type="Proteomes" id="UP000770661">
    <property type="component" value="Unassembled WGS sequence"/>
</dbReference>
<dbReference type="GO" id="GO:0043005">
    <property type="term" value="C:neuron projection"/>
    <property type="evidence" value="ECO:0007669"/>
    <property type="project" value="TreeGrafter"/>
</dbReference>
<dbReference type="Gene3D" id="1.20.5.170">
    <property type="match status" value="1"/>
</dbReference>
<evidence type="ECO:0000313" key="4">
    <source>
        <dbReference type="EMBL" id="KAG0727221.1"/>
    </source>
</evidence>
<dbReference type="InterPro" id="IPR017903">
    <property type="entry name" value="COS_domain"/>
</dbReference>
<evidence type="ECO:0000259" key="2">
    <source>
        <dbReference type="PROSITE" id="PS50188"/>
    </source>
</evidence>
<dbReference type="OrthoDB" id="295536at2759"/>
<gene>
    <name evidence="4" type="primary">Trim9</name>
    <name evidence="4" type="ORF">GWK47_035108</name>
</gene>
<sequence length="494" mass="54198">MLHSVDEKLGGLKSSSLTEDFIWRNWGGGERWRKSEWDAGVEQVVLKGFCGSARNVRLRAGSSPQYLGGAIGADALVSQTVAHYKTELSQALQQLSEKARAATDFIHTLKAMPDDVQGRCREVEGVMVAQIDALVEALQQRRGDLINWVRRQRDAKVHALREQVTDYTHTLQSTTATIHFCIEALKESDPASFMEAQEVLEERVGGVGRDWQQSMVQEPRVPPTFNLTLDDKTLLAAVQQLTFIQHKPPGTPSMIPEECSAENNSVTIAWTPHPTSLIKGYTLQIDDGSNGPFRARVRAFNNTGTSAFCEPLCLQTAQVAWFTLESNHPDISLGENGCTIACDSYEQRVALGSVGLSKGTHYWEFKIERYDGNADISFGLARGDVCREVILGKCGGSWSMYIDSERSWLMHRGEHFSRASGGVRAGDTVGVLLCFTDRTAKFYVGGELQGTISLASVSGVLHPAISLNRSVVLTARSGLHPPKQYLAAPSDTLA</sequence>
<dbReference type="SUPFAM" id="SSF49899">
    <property type="entry name" value="Concanavalin A-like lectins/glucanases"/>
    <property type="match status" value="1"/>
</dbReference>
<dbReference type="Gene3D" id="2.60.120.920">
    <property type="match status" value="1"/>
</dbReference>
<dbReference type="SMART" id="SM00449">
    <property type="entry name" value="SPRY"/>
    <property type="match status" value="1"/>
</dbReference>
<dbReference type="InterPro" id="IPR043136">
    <property type="entry name" value="B30.2/SPRY_sf"/>
</dbReference>
<evidence type="ECO:0000259" key="3">
    <source>
        <dbReference type="PROSITE" id="PS51262"/>
    </source>
</evidence>
<proteinExistence type="predicted"/>
<evidence type="ECO:0000256" key="1">
    <source>
        <dbReference type="ARBA" id="ARBA00023054"/>
    </source>
</evidence>
<dbReference type="InterPro" id="IPR036116">
    <property type="entry name" value="FN3_sf"/>
</dbReference>
<dbReference type="InterPro" id="IPR013320">
    <property type="entry name" value="ConA-like_dom_sf"/>
</dbReference>
<name>A0A8J4YQP6_CHIOP</name>
<dbReference type="InterPro" id="IPR003877">
    <property type="entry name" value="SPRY_dom"/>
</dbReference>
<dbReference type="SUPFAM" id="SSF49265">
    <property type="entry name" value="Fibronectin type III"/>
    <property type="match status" value="1"/>
</dbReference>
<keyword evidence="5" id="KW-1185">Reference proteome</keyword>
<dbReference type="InterPro" id="IPR003649">
    <property type="entry name" value="Bbox_C"/>
</dbReference>
<organism evidence="4 5">
    <name type="scientific">Chionoecetes opilio</name>
    <name type="common">Atlantic snow crab</name>
    <name type="synonym">Cancer opilio</name>
    <dbReference type="NCBI Taxonomy" id="41210"/>
    <lineage>
        <taxon>Eukaryota</taxon>
        <taxon>Metazoa</taxon>
        <taxon>Ecdysozoa</taxon>
        <taxon>Arthropoda</taxon>
        <taxon>Crustacea</taxon>
        <taxon>Multicrustacea</taxon>
        <taxon>Malacostraca</taxon>
        <taxon>Eumalacostraca</taxon>
        <taxon>Eucarida</taxon>
        <taxon>Decapoda</taxon>
        <taxon>Pleocyemata</taxon>
        <taxon>Brachyura</taxon>
        <taxon>Eubrachyura</taxon>
        <taxon>Majoidea</taxon>
        <taxon>Majidae</taxon>
        <taxon>Chionoecetes</taxon>
    </lineage>
</organism>
<feature type="domain" description="COS" evidence="3">
    <location>
        <begin position="185"/>
        <end position="244"/>
    </location>
</feature>
<dbReference type="InterPro" id="IPR050617">
    <property type="entry name" value="E3_ligase_FN3/SPRY"/>
</dbReference>
<accession>A0A8J4YQP6</accession>
<dbReference type="PANTHER" id="PTHR24099:SF15">
    <property type="entry name" value="E3 UBIQUITIN-PROTEIN LIGASE TRIM9"/>
    <property type="match status" value="1"/>
</dbReference>
<dbReference type="SMART" id="SM00502">
    <property type="entry name" value="BBC"/>
    <property type="match status" value="1"/>
</dbReference>
<feature type="domain" description="B30.2/SPRY" evidence="2">
    <location>
        <begin position="299"/>
        <end position="482"/>
    </location>
</feature>
<dbReference type="GO" id="GO:0007411">
    <property type="term" value="P:axon guidance"/>
    <property type="evidence" value="ECO:0007669"/>
    <property type="project" value="TreeGrafter"/>
</dbReference>
<dbReference type="AlphaFoldDB" id="A0A8J4YQP6"/>
<protein>
    <submittedName>
        <fullName evidence="4">E3 ubiquitin-protein ligase TRIM9</fullName>
    </submittedName>
</protein>
<dbReference type="CDD" id="cd12889">
    <property type="entry name" value="SPRY_PRY_TRIM67_9"/>
    <property type="match status" value="1"/>
</dbReference>